<evidence type="ECO:0000256" key="6">
    <source>
        <dbReference type="ARBA" id="ARBA00082728"/>
    </source>
</evidence>
<keyword evidence="8" id="KW-0732">Signal</keyword>
<dbReference type="HAMAP" id="MF_01368">
    <property type="entry name" value="Ribosomal_bL17"/>
    <property type="match status" value="1"/>
</dbReference>
<dbReference type="NCBIfam" id="TIGR00059">
    <property type="entry name" value="L17"/>
    <property type="match status" value="1"/>
</dbReference>
<dbReference type="InterPro" id="IPR036373">
    <property type="entry name" value="Ribosomal_bL17_sf"/>
</dbReference>
<evidence type="ECO:0000313" key="9">
    <source>
        <dbReference type="EMBL" id="PTQ46014.1"/>
    </source>
</evidence>
<feature type="signal peptide" evidence="8">
    <location>
        <begin position="1"/>
        <end position="21"/>
    </location>
</feature>
<proteinExistence type="inferred from homology"/>
<evidence type="ECO:0000256" key="1">
    <source>
        <dbReference type="ARBA" id="ARBA00008777"/>
    </source>
</evidence>
<protein>
    <recommendedName>
        <fullName evidence="4">Large ribosomal subunit protein bL17c</fullName>
    </recommendedName>
    <alternativeName>
        <fullName evidence="5">50S ribosomal protein L17, chloroplastic</fullName>
    </alternativeName>
    <alternativeName>
        <fullName evidence="6">CL17</fullName>
    </alternativeName>
</protein>
<reference evidence="10" key="1">
    <citation type="journal article" date="2017" name="Cell">
        <title>Insights into land plant evolution garnered from the Marchantia polymorpha genome.</title>
        <authorList>
            <person name="Bowman J.L."/>
            <person name="Kohchi T."/>
            <person name="Yamato K.T."/>
            <person name="Jenkins J."/>
            <person name="Shu S."/>
            <person name="Ishizaki K."/>
            <person name="Yamaoka S."/>
            <person name="Nishihama R."/>
            <person name="Nakamura Y."/>
            <person name="Berger F."/>
            <person name="Adam C."/>
            <person name="Aki S.S."/>
            <person name="Althoff F."/>
            <person name="Araki T."/>
            <person name="Arteaga-Vazquez M.A."/>
            <person name="Balasubrmanian S."/>
            <person name="Barry K."/>
            <person name="Bauer D."/>
            <person name="Boehm C.R."/>
            <person name="Briginshaw L."/>
            <person name="Caballero-Perez J."/>
            <person name="Catarino B."/>
            <person name="Chen F."/>
            <person name="Chiyoda S."/>
            <person name="Chovatia M."/>
            <person name="Davies K.M."/>
            <person name="Delmans M."/>
            <person name="Demura T."/>
            <person name="Dierschke T."/>
            <person name="Dolan L."/>
            <person name="Dorantes-Acosta A.E."/>
            <person name="Eklund D.M."/>
            <person name="Florent S.N."/>
            <person name="Flores-Sandoval E."/>
            <person name="Fujiyama A."/>
            <person name="Fukuzawa H."/>
            <person name="Galik B."/>
            <person name="Grimanelli D."/>
            <person name="Grimwood J."/>
            <person name="Grossniklaus U."/>
            <person name="Hamada T."/>
            <person name="Haseloff J."/>
            <person name="Hetherington A.J."/>
            <person name="Higo A."/>
            <person name="Hirakawa Y."/>
            <person name="Hundley H.N."/>
            <person name="Ikeda Y."/>
            <person name="Inoue K."/>
            <person name="Inoue S.I."/>
            <person name="Ishida S."/>
            <person name="Jia Q."/>
            <person name="Kakita M."/>
            <person name="Kanazawa T."/>
            <person name="Kawai Y."/>
            <person name="Kawashima T."/>
            <person name="Kennedy M."/>
            <person name="Kinose K."/>
            <person name="Kinoshita T."/>
            <person name="Kohara Y."/>
            <person name="Koide E."/>
            <person name="Komatsu K."/>
            <person name="Kopischke S."/>
            <person name="Kubo M."/>
            <person name="Kyozuka J."/>
            <person name="Lagercrantz U."/>
            <person name="Lin S.S."/>
            <person name="Lindquist E."/>
            <person name="Lipzen A.M."/>
            <person name="Lu C.W."/>
            <person name="De Luna E."/>
            <person name="Martienssen R.A."/>
            <person name="Minamino N."/>
            <person name="Mizutani M."/>
            <person name="Mizutani M."/>
            <person name="Mochizuki N."/>
            <person name="Monte I."/>
            <person name="Mosher R."/>
            <person name="Nagasaki H."/>
            <person name="Nakagami H."/>
            <person name="Naramoto S."/>
            <person name="Nishitani K."/>
            <person name="Ohtani M."/>
            <person name="Okamoto T."/>
            <person name="Okumura M."/>
            <person name="Phillips J."/>
            <person name="Pollak B."/>
            <person name="Reinders A."/>
            <person name="Rovekamp M."/>
            <person name="Sano R."/>
            <person name="Sawa S."/>
            <person name="Schmid M.W."/>
            <person name="Shirakawa M."/>
            <person name="Solano R."/>
            <person name="Spunde A."/>
            <person name="Suetsugu N."/>
            <person name="Sugano S."/>
            <person name="Sugiyama A."/>
            <person name="Sun R."/>
            <person name="Suzuki Y."/>
            <person name="Takenaka M."/>
            <person name="Takezawa D."/>
            <person name="Tomogane H."/>
            <person name="Tsuzuki M."/>
            <person name="Ueda T."/>
            <person name="Umeda M."/>
            <person name="Ward J.M."/>
            <person name="Watanabe Y."/>
            <person name="Yazaki K."/>
            <person name="Yokoyama R."/>
            <person name="Yoshitake Y."/>
            <person name="Yotsui I."/>
            <person name="Zachgo S."/>
            <person name="Schmutz J."/>
        </authorList>
    </citation>
    <scope>NUCLEOTIDE SEQUENCE [LARGE SCALE GENOMIC DNA]</scope>
    <source>
        <strain evidence="10">Tak-1</strain>
    </source>
</reference>
<dbReference type="GO" id="GO:0006412">
    <property type="term" value="P:translation"/>
    <property type="evidence" value="ECO:0007669"/>
    <property type="project" value="InterPro"/>
</dbReference>
<name>A0A2R6XIS2_MARPO</name>
<dbReference type="OMA" id="GSRWFAM"/>
<dbReference type="Gramene" id="Mp8g05860.1">
    <property type="protein sequence ID" value="Mp8g05860.1.cds"/>
    <property type="gene ID" value="Mp8g05860"/>
</dbReference>
<evidence type="ECO:0000256" key="5">
    <source>
        <dbReference type="ARBA" id="ARBA00077677"/>
    </source>
</evidence>
<evidence type="ECO:0000256" key="7">
    <source>
        <dbReference type="RuleBase" id="RU000660"/>
    </source>
</evidence>
<evidence type="ECO:0000256" key="4">
    <source>
        <dbReference type="ARBA" id="ARBA00072708"/>
    </source>
</evidence>
<keyword evidence="3 7" id="KW-0687">Ribonucleoprotein</keyword>
<dbReference type="PANTHER" id="PTHR14413:SF16">
    <property type="entry name" value="LARGE RIBOSOMAL SUBUNIT PROTEIN BL17M"/>
    <property type="match status" value="1"/>
</dbReference>
<dbReference type="FunFam" id="3.90.1030.10:FF:000001">
    <property type="entry name" value="50S ribosomal protein L17"/>
    <property type="match status" value="1"/>
</dbReference>
<evidence type="ECO:0000256" key="2">
    <source>
        <dbReference type="ARBA" id="ARBA00022980"/>
    </source>
</evidence>
<dbReference type="Gene3D" id="3.90.1030.10">
    <property type="entry name" value="Ribosomal protein L17"/>
    <property type="match status" value="1"/>
</dbReference>
<dbReference type="InterPro" id="IPR047859">
    <property type="entry name" value="Ribosomal_bL17_CS"/>
</dbReference>
<dbReference type="Pfam" id="PF01196">
    <property type="entry name" value="Ribosomal_L17"/>
    <property type="match status" value="1"/>
</dbReference>
<keyword evidence="2 7" id="KW-0689">Ribosomal protein</keyword>
<dbReference type="GO" id="GO:0003735">
    <property type="term" value="F:structural constituent of ribosome"/>
    <property type="evidence" value="ECO:0000318"/>
    <property type="project" value="GO_Central"/>
</dbReference>
<evidence type="ECO:0000313" key="10">
    <source>
        <dbReference type="Proteomes" id="UP000244005"/>
    </source>
</evidence>
<dbReference type="GO" id="GO:0022625">
    <property type="term" value="C:cytosolic large ribosomal subunit"/>
    <property type="evidence" value="ECO:0000318"/>
    <property type="project" value="GO_Central"/>
</dbReference>
<sequence>MAGAFCLAALGAALPTACVSSRVSVSSKVRVSCSSGRNVAVVSRRRSHVSAVAARALPAFQGLRTSNALGFRTESTFDNLTLGVNNGSRWFAMRHRVKGSRLGRPADQRRALLRGLTTELLRHGRIKTTKARARAMRKYVDHMITLAKGGSLHQRRQALGFLYDKTLVHSIFAEVPDRYGERNGGYTRIIRTMPRRGDNAPMAFIELV</sequence>
<dbReference type="AlphaFoldDB" id="A0A2R6XIS2"/>
<comment type="similarity">
    <text evidence="1 7">Belongs to the bacterial ribosomal protein bL17 family.</text>
</comment>
<dbReference type="InterPro" id="IPR000456">
    <property type="entry name" value="Ribosomal_bL17"/>
</dbReference>
<evidence type="ECO:0000256" key="3">
    <source>
        <dbReference type="ARBA" id="ARBA00023274"/>
    </source>
</evidence>
<accession>A0A2R6XIS2</accession>
<dbReference type="OrthoDB" id="275000at2759"/>
<organism evidence="9 10">
    <name type="scientific">Marchantia polymorpha</name>
    <name type="common">Common liverwort</name>
    <name type="synonym">Marchantia aquatica</name>
    <dbReference type="NCBI Taxonomy" id="3197"/>
    <lineage>
        <taxon>Eukaryota</taxon>
        <taxon>Viridiplantae</taxon>
        <taxon>Streptophyta</taxon>
        <taxon>Embryophyta</taxon>
        <taxon>Marchantiophyta</taxon>
        <taxon>Marchantiopsida</taxon>
        <taxon>Marchantiidae</taxon>
        <taxon>Marchantiales</taxon>
        <taxon>Marchantiaceae</taxon>
        <taxon>Marchantia</taxon>
    </lineage>
</organism>
<dbReference type="EMBL" id="KZ772685">
    <property type="protein sequence ID" value="PTQ46014.1"/>
    <property type="molecule type" value="Genomic_DNA"/>
</dbReference>
<feature type="chain" id="PRO_5015309078" description="Large ribosomal subunit protein bL17c" evidence="8">
    <location>
        <begin position="22"/>
        <end position="208"/>
    </location>
</feature>
<dbReference type="PANTHER" id="PTHR14413">
    <property type="entry name" value="RIBOSOMAL PROTEIN L17"/>
    <property type="match status" value="1"/>
</dbReference>
<dbReference type="Proteomes" id="UP000244005">
    <property type="component" value="Unassembled WGS sequence"/>
</dbReference>
<gene>
    <name evidence="9" type="ORF">MARPO_0013s0204</name>
</gene>
<dbReference type="PROSITE" id="PS01167">
    <property type="entry name" value="RIBOSOMAL_L17"/>
    <property type="match status" value="1"/>
</dbReference>
<dbReference type="SUPFAM" id="SSF64263">
    <property type="entry name" value="Prokaryotic ribosomal protein L17"/>
    <property type="match status" value="1"/>
</dbReference>
<evidence type="ECO:0000256" key="8">
    <source>
        <dbReference type="SAM" id="SignalP"/>
    </source>
</evidence>
<keyword evidence="10" id="KW-1185">Reference proteome</keyword>